<protein>
    <submittedName>
        <fullName evidence="3">Uncharacterized protein</fullName>
    </submittedName>
</protein>
<reference evidence="3" key="1">
    <citation type="submission" date="2022-08" db="EMBL/GenBank/DDBJ databases">
        <authorList>
            <consortium name="DOE Joint Genome Institute"/>
            <person name="Min B."/>
            <person name="Riley R."/>
            <person name="Sierra-Patev S."/>
            <person name="Naranjo-Ortiz M."/>
            <person name="Looney B."/>
            <person name="Konkel Z."/>
            <person name="Slot J.C."/>
            <person name="Sakamoto Y."/>
            <person name="Steenwyk J.L."/>
            <person name="Rokas A."/>
            <person name="Carro J."/>
            <person name="Camarero S."/>
            <person name="Ferreira P."/>
            <person name="Molpeceres G."/>
            <person name="Ruiz-Duenas F.J."/>
            <person name="Serrano A."/>
            <person name="Henrissat B."/>
            <person name="Drula E."/>
            <person name="Hughes K.W."/>
            <person name="Mata J.L."/>
            <person name="Ishikawa N.K."/>
            <person name="Vargas-Isla R."/>
            <person name="Ushijima S."/>
            <person name="Smith C.A."/>
            <person name="Ahrendt S."/>
            <person name="Andreopoulos W."/>
            <person name="He G."/>
            <person name="Labutti K."/>
            <person name="Lipzen A."/>
            <person name="Ng V."/>
            <person name="Sandor L."/>
            <person name="Barry K."/>
            <person name="Martinez A.T."/>
            <person name="Xiao Y."/>
            <person name="Gibbons J.G."/>
            <person name="Terashima K."/>
            <person name="Hibbett D.S."/>
            <person name="Grigoriev I.V."/>
        </authorList>
    </citation>
    <scope>NUCLEOTIDE SEQUENCE</scope>
    <source>
        <strain evidence="3">TFB10827</strain>
    </source>
</reference>
<feature type="compositionally biased region" description="Basic and acidic residues" evidence="1">
    <location>
        <begin position="183"/>
        <end position="197"/>
    </location>
</feature>
<evidence type="ECO:0000313" key="4">
    <source>
        <dbReference type="Proteomes" id="UP001163828"/>
    </source>
</evidence>
<name>A0ABQ8Q6T6_9AGAR</name>
<feature type="compositionally biased region" description="Low complexity" evidence="1">
    <location>
        <begin position="226"/>
        <end position="236"/>
    </location>
</feature>
<sequence length="245" mass="26714">MVHSRSMFAAILATSFECIFAAPIDTAFSAGGVQRNVFVAFPQISGSSANSADPHIVSGPPYAALVSSPAEVDAKFPRDISVTVHKSQDAVVNCYLDKGRRSREDSNYSGFCLEPHDLHCGVMLPCRLGPSDVLNGPVRRAEDGPPKKNKKKVHFPEEVVAGTSQTPPPIDIEETQEQITLRKQQEESHAFNEELRKLYANTSPPRGRPPGLLLRPAKVTKPRPKSPSSKSLTRPPGKSDEKRIP</sequence>
<feature type="signal peptide" evidence="2">
    <location>
        <begin position="1"/>
        <end position="21"/>
    </location>
</feature>
<dbReference type="EMBL" id="MU790715">
    <property type="protein sequence ID" value="KAJ3994238.1"/>
    <property type="molecule type" value="Genomic_DNA"/>
</dbReference>
<feature type="chain" id="PRO_5046346794" evidence="2">
    <location>
        <begin position="22"/>
        <end position="245"/>
    </location>
</feature>
<feature type="region of interest" description="Disordered" evidence="1">
    <location>
        <begin position="131"/>
        <end position="245"/>
    </location>
</feature>
<accession>A0ABQ8Q6T6</accession>
<evidence type="ECO:0000313" key="3">
    <source>
        <dbReference type="EMBL" id="KAJ3994238.1"/>
    </source>
</evidence>
<comment type="caution">
    <text evidence="3">The sequence shown here is derived from an EMBL/GenBank/DDBJ whole genome shotgun (WGS) entry which is preliminary data.</text>
</comment>
<keyword evidence="2" id="KW-0732">Signal</keyword>
<dbReference type="Proteomes" id="UP001163828">
    <property type="component" value="Unassembled WGS sequence"/>
</dbReference>
<gene>
    <name evidence="3" type="ORF">F5050DRAFT_551435</name>
</gene>
<evidence type="ECO:0000256" key="1">
    <source>
        <dbReference type="SAM" id="MobiDB-lite"/>
    </source>
</evidence>
<organism evidence="3 4">
    <name type="scientific">Lentinula boryana</name>
    <dbReference type="NCBI Taxonomy" id="40481"/>
    <lineage>
        <taxon>Eukaryota</taxon>
        <taxon>Fungi</taxon>
        <taxon>Dikarya</taxon>
        <taxon>Basidiomycota</taxon>
        <taxon>Agaricomycotina</taxon>
        <taxon>Agaricomycetes</taxon>
        <taxon>Agaricomycetidae</taxon>
        <taxon>Agaricales</taxon>
        <taxon>Marasmiineae</taxon>
        <taxon>Omphalotaceae</taxon>
        <taxon>Lentinula</taxon>
    </lineage>
</organism>
<keyword evidence="4" id="KW-1185">Reference proteome</keyword>
<proteinExistence type="predicted"/>
<evidence type="ECO:0000256" key="2">
    <source>
        <dbReference type="SAM" id="SignalP"/>
    </source>
</evidence>